<sequence>MFAASIAQAQSDEWESLSVAASAYNSLPSQTANNPAIAAWGDRLKPGMNAIAVSRDLIKKGLTHGTKVRIKGLPGVYIVRDKMAARWKNKIDIYMGKDVTAALEWGMRHDIEIEYAENS</sequence>
<evidence type="ECO:0000313" key="2">
    <source>
        <dbReference type="Proteomes" id="UP000285310"/>
    </source>
</evidence>
<evidence type="ECO:0000313" key="1">
    <source>
        <dbReference type="EMBL" id="ROO24823.1"/>
    </source>
</evidence>
<name>A0A423PH04_9GAMM</name>
<dbReference type="RefSeq" id="WP_245963332.1">
    <property type="nucleotide sequence ID" value="NZ_AYKG01000056.1"/>
</dbReference>
<reference evidence="1 2" key="1">
    <citation type="submission" date="2013-10" db="EMBL/GenBank/DDBJ databases">
        <title>Salinisphaera japonica YTM-1 Genome Sequencing.</title>
        <authorList>
            <person name="Lai Q."/>
            <person name="Li C."/>
            <person name="Shao Z."/>
        </authorList>
    </citation>
    <scope>NUCLEOTIDE SEQUENCE [LARGE SCALE GENOMIC DNA]</scope>
    <source>
        <strain evidence="1 2">YTM-1</strain>
    </source>
</reference>
<protein>
    <recommendedName>
        <fullName evidence="3">3D (Asp-Asp-Asp) domain-containing protein</fullName>
    </recommendedName>
</protein>
<dbReference type="Proteomes" id="UP000285310">
    <property type="component" value="Unassembled WGS sequence"/>
</dbReference>
<keyword evidence="2" id="KW-1185">Reference proteome</keyword>
<dbReference type="InParanoid" id="A0A423PH04"/>
<comment type="caution">
    <text evidence="1">The sequence shown here is derived from an EMBL/GenBank/DDBJ whole genome shotgun (WGS) entry which is preliminary data.</text>
</comment>
<gene>
    <name evidence="1" type="ORF">SAJA_13525</name>
</gene>
<evidence type="ECO:0008006" key="3">
    <source>
        <dbReference type="Google" id="ProtNLM"/>
    </source>
</evidence>
<dbReference type="EMBL" id="AYKG01000056">
    <property type="protein sequence ID" value="ROO24823.1"/>
    <property type="molecule type" value="Genomic_DNA"/>
</dbReference>
<proteinExistence type="predicted"/>
<accession>A0A423PH04</accession>
<dbReference type="AlphaFoldDB" id="A0A423PH04"/>
<dbReference type="CDD" id="cd22784">
    <property type="entry name" value="DPBB_MltA_YuiC-like"/>
    <property type="match status" value="1"/>
</dbReference>
<organism evidence="1 2">
    <name type="scientific">Salinisphaera japonica YTM-1</name>
    <dbReference type="NCBI Taxonomy" id="1209778"/>
    <lineage>
        <taxon>Bacteria</taxon>
        <taxon>Pseudomonadati</taxon>
        <taxon>Pseudomonadota</taxon>
        <taxon>Gammaproteobacteria</taxon>
        <taxon>Salinisphaerales</taxon>
        <taxon>Salinisphaeraceae</taxon>
        <taxon>Salinisphaera</taxon>
    </lineage>
</organism>